<reference evidence="2" key="1">
    <citation type="journal article" date="2020" name="Stud. Mycol.">
        <title>101 Dothideomycetes genomes: a test case for predicting lifestyles and emergence of pathogens.</title>
        <authorList>
            <person name="Haridas S."/>
            <person name="Albert R."/>
            <person name="Binder M."/>
            <person name="Bloem J."/>
            <person name="Labutti K."/>
            <person name="Salamov A."/>
            <person name="Andreopoulos B."/>
            <person name="Baker S."/>
            <person name="Barry K."/>
            <person name="Bills G."/>
            <person name="Bluhm B."/>
            <person name="Cannon C."/>
            <person name="Castanera R."/>
            <person name="Culley D."/>
            <person name="Daum C."/>
            <person name="Ezra D."/>
            <person name="Gonzalez J."/>
            <person name="Henrissat B."/>
            <person name="Kuo A."/>
            <person name="Liang C."/>
            <person name="Lipzen A."/>
            <person name="Lutzoni F."/>
            <person name="Magnuson J."/>
            <person name="Mondo S."/>
            <person name="Nolan M."/>
            <person name="Ohm R."/>
            <person name="Pangilinan J."/>
            <person name="Park H.-J."/>
            <person name="Ramirez L."/>
            <person name="Alfaro M."/>
            <person name="Sun H."/>
            <person name="Tritt A."/>
            <person name="Yoshinaga Y."/>
            <person name="Zwiers L.-H."/>
            <person name="Turgeon B."/>
            <person name="Goodwin S."/>
            <person name="Spatafora J."/>
            <person name="Crous P."/>
            <person name="Grigoriev I."/>
        </authorList>
    </citation>
    <scope>NUCLEOTIDE SEQUENCE</scope>
    <source>
        <strain evidence="2">CBS 133067</strain>
    </source>
</reference>
<accession>A0A9P4I8C9</accession>
<dbReference type="AlphaFoldDB" id="A0A9P4I8C9"/>
<gene>
    <name evidence="2" type="ORF">NA57DRAFT_60588</name>
</gene>
<dbReference type="InterPro" id="IPR010730">
    <property type="entry name" value="HET"/>
</dbReference>
<evidence type="ECO:0000313" key="2">
    <source>
        <dbReference type="EMBL" id="KAF2094560.1"/>
    </source>
</evidence>
<dbReference type="PANTHER" id="PTHR24148:SF64">
    <property type="entry name" value="HETEROKARYON INCOMPATIBILITY DOMAIN-CONTAINING PROTEIN"/>
    <property type="match status" value="1"/>
</dbReference>
<name>A0A9P4I8C9_9PEZI</name>
<sequence length="564" mass="64806">MKLRKLHRVFGLSPSFQYEPLDASKREIRLLKLAAGVREDPIIVKLVTVSLDDDPVFDALSYLWGEQEPVSSIYIGRRLREFRVARNLRNALLDLRDKSELRTLWVDAVCINQSNNEERGHQVRSMRQVYSSARAVRAWIDVEVDLDAEPFQRLLQLAKGEIALKDYDAEFWFPVANIFRSSYWNRVWIQQELILARHITIHCRDSIVNQEEILNFQYTFERLKFHHWRACPGCLTTLFLALSCAEPRDHVYGLLGIMADIEVGECVVDYNLPLTEIYAQLMALFMKKYNSLTFLCHLPQHRDTPNVQSWLPSPEKRSWLWGWDLERSSASGEIAAARAHIHSSGLALSTPGLLIDRVLLVGQREPVTRAPVSTWMDEFEQMYFHLWPLEQGHPPWLKDEILQLFLSSWKDDAHQQLLGRGKFDEDERQSVMNSFLEWRKVPGISSLNLYEIAQGESVNSEAQSAALMIANTLWGMMFIGTQAKRMGVIVHNSAVQPGDEVWILFGCPMPIVLRPRPDDHHSYTWIGHATIPGLMHGEACEGISDTGEPGPDYRGPPIQEITLW</sequence>
<dbReference type="EMBL" id="ML978134">
    <property type="protein sequence ID" value="KAF2094560.1"/>
    <property type="molecule type" value="Genomic_DNA"/>
</dbReference>
<proteinExistence type="predicted"/>
<evidence type="ECO:0000259" key="1">
    <source>
        <dbReference type="Pfam" id="PF06985"/>
    </source>
</evidence>
<dbReference type="InterPro" id="IPR052895">
    <property type="entry name" value="HetReg/Transcr_Mod"/>
</dbReference>
<protein>
    <recommendedName>
        <fullName evidence="1">Heterokaryon incompatibility domain-containing protein</fullName>
    </recommendedName>
</protein>
<dbReference type="Proteomes" id="UP000799772">
    <property type="component" value="Unassembled WGS sequence"/>
</dbReference>
<keyword evidence="3" id="KW-1185">Reference proteome</keyword>
<evidence type="ECO:0000313" key="3">
    <source>
        <dbReference type="Proteomes" id="UP000799772"/>
    </source>
</evidence>
<dbReference type="PANTHER" id="PTHR24148">
    <property type="entry name" value="ANKYRIN REPEAT DOMAIN-CONTAINING PROTEIN 39 HOMOLOG-RELATED"/>
    <property type="match status" value="1"/>
</dbReference>
<organism evidence="2 3">
    <name type="scientific">Rhizodiscina lignyota</name>
    <dbReference type="NCBI Taxonomy" id="1504668"/>
    <lineage>
        <taxon>Eukaryota</taxon>
        <taxon>Fungi</taxon>
        <taxon>Dikarya</taxon>
        <taxon>Ascomycota</taxon>
        <taxon>Pezizomycotina</taxon>
        <taxon>Dothideomycetes</taxon>
        <taxon>Pleosporomycetidae</taxon>
        <taxon>Aulographales</taxon>
        <taxon>Rhizodiscinaceae</taxon>
        <taxon>Rhizodiscina</taxon>
    </lineage>
</organism>
<dbReference type="OrthoDB" id="2157530at2759"/>
<feature type="domain" description="Heterokaryon incompatibility" evidence="1">
    <location>
        <begin position="57"/>
        <end position="192"/>
    </location>
</feature>
<comment type="caution">
    <text evidence="2">The sequence shown here is derived from an EMBL/GenBank/DDBJ whole genome shotgun (WGS) entry which is preliminary data.</text>
</comment>
<dbReference type="Pfam" id="PF06985">
    <property type="entry name" value="HET"/>
    <property type="match status" value="1"/>
</dbReference>